<accession>A0A075P511</accession>
<dbReference type="InterPro" id="IPR002645">
    <property type="entry name" value="STAS_dom"/>
</dbReference>
<dbReference type="InterPro" id="IPR036513">
    <property type="entry name" value="STAS_dom_sf"/>
</dbReference>
<dbReference type="Pfam" id="PF01740">
    <property type="entry name" value="STAS"/>
    <property type="match status" value="1"/>
</dbReference>
<dbReference type="EMBL" id="CP008849">
    <property type="protein sequence ID" value="AIF98402.1"/>
    <property type="molecule type" value="Genomic_DNA"/>
</dbReference>
<dbReference type="GeneID" id="78254596"/>
<organism evidence="4 5">
    <name type="scientific">Alteromonas australica</name>
    <dbReference type="NCBI Taxonomy" id="589873"/>
    <lineage>
        <taxon>Bacteria</taxon>
        <taxon>Pseudomonadati</taxon>
        <taxon>Pseudomonadota</taxon>
        <taxon>Gammaproteobacteria</taxon>
        <taxon>Alteromonadales</taxon>
        <taxon>Alteromonadaceae</taxon>
        <taxon>Alteromonas/Salinimonas group</taxon>
        <taxon>Alteromonas</taxon>
    </lineage>
</organism>
<dbReference type="RefSeq" id="WP_044056587.1">
    <property type="nucleotide sequence ID" value="NZ_CBCSKJ010000001.1"/>
</dbReference>
<dbReference type="Proteomes" id="UP000056090">
    <property type="component" value="Chromosome"/>
</dbReference>
<dbReference type="NCBIfam" id="TIGR00377">
    <property type="entry name" value="ant_ant_sig"/>
    <property type="match status" value="1"/>
</dbReference>
<keyword evidence="5" id="KW-1185">Reference proteome</keyword>
<feature type="domain" description="STAS" evidence="3">
    <location>
        <begin position="3"/>
        <end position="101"/>
    </location>
</feature>
<name>A0A075P511_9ALTE</name>
<dbReference type="CDD" id="cd07043">
    <property type="entry name" value="STAS_anti-anti-sigma_factors"/>
    <property type="match status" value="1"/>
</dbReference>
<dbReference type="SUPFAM" id="SSF52091">
    <property type="entry name" value="SpoIIaa-like"/>
    <property type="match status" value="1"/>
</dbReference>
<protein>
    <recommendedName>
        <fullName evidence="2">Anti-sigma factor antagonist</fullName>
    </recommendedName>
</protein>
<dbReference type="PROSITE" id="PS50801">
    <property type="entry name" value="STAS"/>
    <property type="match status" value="1"/>
</dbReference>
<dbReference type="PANTHER" id="PTHR33495:SF15">
    <property type="entry name" value="STAS DOMAIN-CONTAINING PROTEIN"/>
    <property type="match status" value="1"/>
</dbReference>
<dbReference type="InterPro" id="IPR003658">
    <property type="entry name" value="Anti-sigma_ant"/>
</dbReference>
<gene>
    <name evidence="4" type="ORF">EP13_06680</name>
</gene>
<sequence>MDVNTRVSGDNQTLIVDIGEKFDFSKVEAFRAAYKDLPSGINHISVDLAKTEYMDSSALGMLLNMQKALTGKDLTYSIVNARPPVARILQISRFDKKFTLR</sequence>
<dbReference type="AlphaFoldDB" id="A0A075P511"/>
<dbReference type="Gene3D" id="3.30.750.24">
    <property type="entry name" value="STAS domain"/>
    <property type="match status" value="1"/>
</dbReference>
<evidence type="ECO:0000313" key="5">
    <source>
        <dbReference type="Proteomes" id="UP000056090"/>
    </source>
</evidence>
<dbReference type="KEGG" id="aal:EP13_06680"/>
<proteinExistence type="inferred from homology"/>
<reference evidence="4 5" key="1">
    <citation type="submission" date="2014-06" db="EMBL/GenBank/DDBJ databases">
        <title>Genomes of Alteromonas australica, a world apart.</title>
        <authorList>
            <person name="Gonzaga A."/>
            <person name="Lopez-Perez M."/>
            <person name="Rodriguez-Valera F."/>
        </authorList>
    </citation>
    <scope>NUCLEOTIDE SEQUENCE [LARGE SCALE GENOMIC DNA]</scope>
    <source>
        <strain evidence="4 5">H 17</strain>
    </source>
</reference>
<comment type="similarity">
    <text evidence="1 2">Belongs to the anti-sigma-factor antagonist family.</text>
</comment>
<dbReference type="PANTHER" id="PTHR33495">
    <property type="entry name" value="ANTI-SIGMA FACTOR ANTAGONIST TM_1081-RELATED-RELATED"/>
    <property type="match status" value="1"/>
</dbReference>
<dbReference type="GO" id="GO:0043856">
    <property type="term" value="F:anti-sigma factor antagonist activity"/>
    <property type="evidence" value="ECO:0007669"/>
    <property type="project" value="InterPro"/>
</dbReference>
<evidence type="ECO:0000259" key="3">
    <source>
        <dbReference type="PROSITE" id="PS50801"/>
    </source>
</evidence>
<evidence type="ECO:0000256" key="1">
    <source>
        <dbReference type="ARBA" id="ARBA00009013"/>
    </source>
</evidence>
<evidence type="ECO:0000256" key="2">
    <source>
        <dbReference type="RuleBase" id="RU003749"/>
    </source>
</evidence>
<evidence type="ECO:0000313" key="4">
    <source>
        <dbReference type="EMBL" id="AIF98402.1"/>
    </source>
</evidence>
<dbReference type="eggNOG" id="COG1366">
    <property type="taxonomic scope" value="Bacteria"/>
</dbReference>